<feature type="domain" description="GFO/IDH/MocA-like oxidoreductase" evidence="5">
    <location>
        <begin position="161"/>
        <end position="274"/>
    </location>
</feature>
<comment type="similarity">
    <text evidence="1">Belongs to the Gfo/Idh/MocA family.</text>
</comment>
<gene>
    <name evidence="6" type="ORF">GCM10009784_09530</name>
</gene>
<dbReference type="Proteomes" id="UP001500974">
    <property type="component" value="Unassembled WGS sequence"/>
</dbReference>
<keyword evidence="7" id="KW-1185">Reference proteome</keyword>
<evidence type="ECO:0000313" key="6">
    <source>
        <dbReference type="EMBL" id="GAA2173790.1"/>
    </source>
</evidence>
<dbReference type="Gene3D" id="3.40.50.720">
    <property type="entry name" value="NAD(P)-binding Rossmann-like Domain"/>
    <property type="match status" value="1"/>
</dbReference>
<dbReference type="Gene3D" id="3.30.360.10">
    <property type="entry name" value="Dihydrodipicolinate Reductase, domain 2"/>
    <property type="match status" value="1"/>
</dbReference>
<dbReference type="PANTHER" id="PTHR22604:SF105">
    <property type="entry name" value="TRANS-1,2-DIHYDROBENZENE-1,2-DIOL DEHYDROGENASE"/>
    <property type="match status" value="1"/>
</dbReference>
<dbReference type="InterPro" id="IPR050984">
    <property type="entry name" value="Gfo/Idh/MocA_domain"/>
</dbReference>
<dbReference type="PANTHER" id="PTHR22604">
    <property type="entry name" value="OXIDOREDUCTASES"/>
    <property type="match status" value="1"/>
</dbReference>
<dbReference type="Pfam" id="PF22725">
    <property type="entry name" value="GFO_IDH_MocA_C3"/>
    <property type="match status" value="1"/>
</dbReference>
<dbReference type="InterPro" id="IPR036291">
    <property type="entry name" value="NAD(P)-bd_dom_sf"/>
</dbReference>
<evidence type="ECO:0000259" key="5">
    <source>
        <dbReference type="Pfam" id="PF22725"/>
    </source>
</evidence>
<reference evidence="6 7" key="1">
    <citation type="journal article" date="2019" name="Int. J. Syst. Evol. Microbiol.">
        <title>The Global Catalogue of Microorganisms (GCM) 10K type strain sequencing project: providing services to taxonomists for standard genome sequencing and annotation.</title>
        <authorList>
            <consortium name="The Broad Institute Genomics Platform"/>
            <consortium name="The Broad Institute Genome Sequencing Center for Infectious Disease"/>
            <person name="Wu L."/>
            <person name="Ma J."/>
        </authorList>
    </citation>
    <scope>NUCLEOTIDE SEQUENCE [LARGE SCALE GENOMIC DNA]</scope>
    <source>
        <strain evidence="6 7">JCM 14917</strain>
    </source>
</reference>
<accession>A0ABN3AR54</accession>
<dbReference type="SUPFAM" id="SSF55347">
    <property type="entry name" value="Glyceraldehyde-3-phosphate dehydrogenase-like, C-terminal domain"/>
    <property type="match status" value="1"/>
</dbReference>
<organism evidence="6 7">
    <name type="scientific">Arthrobacter parietis</name>
    <dbReference type="NCBI Taxonomy" id="271434"/>
    <lineage>
        <taxon>Bacteria</taxon>
        <taxon>Bacillati</taxon>
        <taxon>Actinomycetota</taxon>
        <taxon>Actinomycetes</taxon>
        <taxon>Micrococcales</taxon>
        <taxon>Micrococcaceae</taxon>
        <taxon>Arthrobacter</taxon>
    </lineage>
</organism>
<keyword evidence="2" id="KW-0560">Oxidoreductase</keyword>
<evidence type="ECO:0000259" key="4">
    <source>
        <dbReference type="Pfam" id="PF01408"/>
    </source>
</evidence>
<dbReference type="InterPro" id="IPR000683">
    <property type="entry name" value="Gfo/Idh/MocA-like_OxRdtase_N"/>
</dbReference>
<evidence type="ECO:0000256" key="1">
    <source>
        <dbReference type="ARBA" id="ARBA00010928"/>
    </source>
</evidence>
<dbReference type="EMBL" id="BAAAON010000001">
    <property type="protein sequence ID" value="GAA2173790.1"/>
    <property type="molecule type" value="Genomic_DNA"/>
</dbReference>
<evidence type="ECO:0000256" key="3">
    <source>
        <dbReference type="ARBA" id="ARBA00023027"/>
    </source>
</evidence>
<feature type="domain" description="Gfo/Idh/MocA-like oxidoreductase N-terminal" evidence="4">
    <location>
        <begin position="27"/>
        <end position="149"/>
    </location>
</feature>
<sequence length="358" mass="37654">MRQHILPVPPCAEPGADPLKATGKNLRWGVVAPGTIARRVTADLALLEDSVLHAVSSRSEANAAGFAADFGFATSYSDTKGVSGYQQLFNDPDVDVVYVATPHSQHREVAEAALAAGKHVLCEKPFTVNAAEARALADVAAAKGVFLMEAVWTRFLPSINRAWDIIASGELGEVQWVQADLGFVSGYDRNSRLWDPAAGGGALLDLAVYPLTWALGALGVPTGVAAQATLTDDGVDMRNALTLSYANGAVAQLLTSIVAACPGTATVSGNAGWLTASTPQCNPSSLTITTADGRSRVESFGQVGSNYVYQLREVTRCIQDGLTESPTMPWADSVATMQLLDDVRGQIGMRYGSDQVTV</sequence>
<dbReference type="Pfam" id="PF01408">
    <property type="entry name" value="GFO_IDH_MocA"/>
    <property type="match status" value="1"/>
</dbReference>
<dbReference type="SUPFAM" id="SSF51735">
    <property type="entry name" value="NAD(P)-binding Rossmann-fold domains"/>
    <property type="match status" value="1"/>
</dbReference>
<comment type="caution">
    <text evidence="6">The sequence shown here is derived from an EMBL/GenBank/DDBJ whole genome shotgun (WGS) entry which is preliminary data.</text>
</comment>
<dbReference type="InterPro" id="IPR055170">
    <property type="entry name" value="GFO_IDH_MocA-like_dom"/>
</dbReference>
<evidence type="ECO:0000256" key="2">
    <source>
        <dbReference type="ARBA" id="ARBA00023002"/>
    </source>
</evidence>
<dbReference type="RefSeq" id="WP_346027681.1">
    <property type="nucleotide sequence ID" value="NZ_BAAAON010000001.1"/>
</dbReference>
<proteinExistence type="inferred from homology"/>
<name>A0ABN3AR54_9MICC</name>
<evidence type="ECO:0000313" key="7">
    <source>
        <dbReference type="Proteomes" id="UP001500974"/>
    </source>
</evidence>
<protein>
    <submittedName>
        <fullName evidence="6">Gfo/Idh/MocA family oxidoreductase</fullName>
    </submittedName>
</protein>
<keyword evidence="3" id="KW-0520">NAD</keyword>